<dbReference type="RefSeq" id="YP_009032460.1">
    <property type="nucleotide sequence ID" value="NC_024147.1"/>
</dbReference>
<proteinExistence type="predicted"/>
<evidence type="ECO:0000313" key="2">
    <source>
        <dbReference type="Proteomes" id="UP000024442"/>
    </source>
</evidence>
<name>A0A023W5H3_9CAUD</name>
<dbReference type="Proteomes" id="UP000024442">
    <property type="component" value="Segment"/>
</dbReference>
<reference evidence="1 2" key="1">
    <citation type="submission" date="2014-02" db="EMBL/GenBank/DDBJ databases">
        <authorList>
            <person name="Cornely K.A."/>
            <person name="Jancevski A.V."/>
            <person name="Rogers S.R."/>
            <person name="Scola S.E."/>
            <person name="Pinches R.S."/>
            <person name="Perri C.M."/>
            <person name="Brown M.S."/>
            <person name="Cavedon W.D."/>
            <person name="Dubois H.M."/>
            <person name="Fernando M.A."/>
            <person name="Austriaco N."/>
            <person name="Bradley K.W."/>
            <person name="Clarke D.Q."/>
            <person name="Lewis M.F."/>
            <person name="Barker L.P."/>
            <person name="Bailey C."/>
            <person name="Asai D.J."/>
            <person name="Garber M.L."/>
            <person name="Bowman C.A."/>
            <person name="Russell D.A."/>
            <person name="Pope W.H."/>
            <person name="Jacobs-Sera D."/>
            <person name="Hendrix R.W."/>
            <person name="Hatfull G.F."/>
        </authorList>
    </citation>
    <scope>NUCLEOTIDE SEQUENCE [LARGE SCALE GENOMIC DNA]</scope>
</reference>
<gene>
    <name evidence="1" type="primary">66</name>
    <name evidence="1" type="ORF">PBI_ZOEJ_66</name>
</gene>
<organism evidence="1 2">
    <name type="scientific">Mycobacterium phage ZoeJ</name>
    <dbReference type="NCBI Taxonomy" id="1486427"/>
    <lineage>
        <taxon>Viruses</taxon>
        <taxon>Duplodnaviria</taxon>
        <taxon>Heunggongvirae</taxon>
        <taxon>Uroviricota</taxon>
        <taxon>Caudoviricetes</taxon>
        <taxon>Weiservirinae</taxon>
        <taxon>Timquatrovirus</taxon>
        <taxon>Timquatrovirus zoeJ</taxon>
    </lineage>
</organism>
<dbReference type="GeneID" id="19488163"/>
<sequence length="39" mass="4456">MPHHSCPGDDCGRCEARIAAIEYEREVAHDDYPQFYDGT</sequence>
<evidence type="ECO:0000313" key="1">
    <source>
        <dbReference type="EMBL" id="AHY26890.1"/>
    </source>
</evidence>
<dbReference type="KEGG" id="vg:19488163"/>
<dbReference type="EMBL" id="KJ510412">
    <property type="protein sequence ID" value="AHY26890.1"/>
    <property type="molecule type" value="Genomic_DNA"/>
</dbReference>
<keyword evidence="2" id="KW-1185">Reference proteome</keyword>
<protein>
    <submittedName>
        <fullName evidence="1">Uncharacterized protein</fullName>
    </submittedName>
</protein>
<accession>A0A023W5H3</accession>